<evidence type="ECO:0000256" key="1">
    <source>
        <dbReference type="SAM" id="MobiDB-lite"/>
    </source>
</evidence>
<feature type="compositionally biased region" description="Polar residues" evidence="1">
    <location>
        <begin position="78"/>
        <end position="88"/>
    </location>
</feature>
<dbReference type="Proteomes" id="UP001147782">
    <property type="component" value="Unassembled WGS sequence"/>
</dbReference>
<dbReference type="RefSeq" id="XP_056561164.1">
    <property type="nucleotide sequence ID" value="XM_056694435.1"/>
</dbReference>
<evidence type="ECO:0000313" key="2">
    <source>
        <dbReference type="EMBL" id="KAJ5390436.1"/>
    </source>
</evidence>
<comment type="caution">
    <text evidence="2">The sequence shown here is derived from an EMBL/GenBank/DDBJ whole genome shotgun (WGS) entry which is preliminary data.</text>
</comment>
<dbReference type="OrthoDB" id="4297170at2759"/>
<dbReference type="EMBL" id="JAPZBS010000001">
    <property type="protein sequence ID" value="KAJ5390436.1"/>
    <property type="molecule type" value="Genomic_DNA"/>
</dbReference>
<reference evidence="2" key="1">
    <citation type="submission" date="2022-11" db="EMBL/GenBank/DDBJ databases">
        <authorList>
            <person name="Petersen C."/>
        </authorList>
    </citation>
    <scope>NUCLEOTIDE SEQUENCE</scope>
    <source>
        <strain evidence="2">IBT 29864</strain>
    </source>
</reference>
<dbReference type="AlphaFoldDB" id="A0A9W9VW17"/>
<dbReference type="GeneID" id="81433612"/>
<proteinExistence type="predicted"/>
<name>A0A9W9VW17_9EURO</name>
<evidence type="ECO:0000313" key="3">
    <source>
        <dbReference type="Proteomes" id="UP001147782"/>
    </source>
</evidence>
<dbReference type="PANTHER" id="PTHR37540:SF5">
    <property type="entry name" value="TRANSCRIPTION FACTOR DOMAIN-CONTAINING PROTEIN"/>
    <property type="match status" value="1"/>
</dbReference>
<gene>
    <name evidence="2" type="ORF">N7496_001504</name>
</gene>
<reference evidence="2" key="2">
    <citation type="journal article" date="2023" name="IMA Fungus">
        <title>Comparative genomic study of the Penicillium genus elucidates a diverse pangenome and 15 lateral gene transfer events.</title>
        <authorList>
            <person name="Petersen C."/>
            <person name="Sorensen T."/>
            <person name="Nielsen M.R."/>
            <person name="Sondergaard T.E."/>
            <person name="Sorensen J.L."/>
            <person name="Fitzpatrick D.A."/>
            <person name="Frisvad J.C."/>
            <person name="Nielsen K.L."/>
        </authorList>
    </citation>
    <scope>NUCLEOTIDE SEQUENCE</scope>
    <source>
        <strain evidence="2">IBT 29864</strain>
    </source>
</reference>
<feature type="region of interest" description="Disordered" evidence="1">
    <location>
        <begin position="1"/>
        <end position="104"/>
    </location>
</feature>
<organism evidence="2 3">
    <name type="scientific">Penicillium cataractarum</name>
    <dbReference type="NCBI Taxonomy" id="2100454"/>
    <lineage>
        <taxon>Eukaryota</taxon>
        <taxon>Fungi</taxon>
        <taxon>Dikarya</taxon>
        <taxon>Ascomycota</taxon>
        <taxon>Pezizomycotina</taxon>
        <taxon>Eurotiomycetes</taxon>
        <taxon>Eurotiomycetidae</taxon>
        <taxon>Eurotiales</taxon>
        <taxon>Aspergillaceae</taxon>
        <taxon>Penicillium</taxon>
    </lineage>
</organism>
<evidence type="ECO:0008006" key="4">
    <source>
        <dbReference type="Google" id="ProtNLM"/>
    </source>
</evidence>
<feature type="compositionally biased region" description="Polar residues" evidence="1">
    <location>
        <begin position="46"/>
        <end position="61"/>
    </location>
</feature>
<sequence>MPRQRQKSTRAQAGIHFIIADPSSSRERPDNLRIVRSHVGRWRWQQAKQNSQKESQRSSGTDHFPAAESPHDYRSSPDSETNEFSTGDISGDASPDTESYPFLIPESAVPDQPYLGHDLPDEDVFTFSNQESEIGLPDPWDEHNTATDFDFGSSMCLSGISPTILDPFQTIGASPLSLGLVSSSNKYSLSILWPGLMPKSSSGTTHVGVQRWFATSTCNAAVHSTLLYGSYSHRRALWMVKQRGHFSTEDAKQMAACEADAIARINRAIKIPSEAVTDSLILCVLCMATNKLENPLWEDITESPFKSPLRSLQWLDVYGRLSPHPVHQAGLRQLVSLRGGLEKIELPGLATVIAYSSVLGASRALTRPTFPYISIRGGTRMTLQDVLGIDDFLEHPKSEISEGEHVMPEMQRIFRSLRIYLELIEAYQDGIQMGMDTLCDYRNVIQWHIMSLLPSSQLGSAHVSFYPLYECCRLALVTFGIGVIFPLPPQNSPMASLARMLQIELQAYSQVVQDESLEVQKLYGWCLMMGGIAAKSSSQRSWYADKLKLYAGSRCLLTWHEMKMELGAVLWLNSACDGAGKMMWDEAMRA</sequence>
<feature type="compositionally biased region" description="Basic and acidic residues" evidence="1">
    <location>
        <begin position="24"/>
        <end position="33"/>
    </location>
</feature>
<dbReference type="PANTHER" id="PTHR37540">
    <property type="entry name" value="TRANSCRIPTION FACTOR (ACR-2), PUTATIVE-RELATED-RELATED"/>
    <property type="match status" value="1"/>
</dbReference>
<protein>
    <recommendedName>
        <fullName evidence="4">Transcription factor domain-containing protein</fullName>
    </recommendedName>
</protein>
<keyword evidence="3" id="KW-1185">Reference proteome</keyword>
<accession>A0A9W9VW17</accession>